<evidence type="ECO:0000256" key="6">
    <source>
        <dbReference type="ARBA" id="ARBA00022989"/>
    </source>
</evidence>
<dbReference type="PANTHER" id="PTHR34975">
    <property type="entry name" value="SPORE GERMINATION PROTEIN A2"/>
    <property type="match status" value="1"/>
</dbReference>
<feature type="transmembrane region" description="Helical" evidence="8">
    <location>
        <begin position="41"/>
        <end position="61"/>
    </location>
</feature>
<dbReference type="InterPro" id="IPR004761">
    <property type="entry name" value="Spore_GerAB"/>
</dbReference>
<evidence type="ECO:0000256" key="3">
    <source>
        <dbReference type="ARBA" id="ARBA00022448"/>
    </source>
</evidence>
<feature type="transmembrane region" description="Helical" evidence="8">
    <location>
        <begin position="275"/>
        <end position="297"/>
    </location>
</feature>
<dbReference type="PANTHER" id="PTHR34975:SF2">
    <property type="entry name" value="SPORE GERMINATION PROTEIN A2"/>
    <property type="match status" value="1"/>
</dbReference>
<accession>A0A3B0CI57</accession>
<keyword evidence="6 8" id="KW-1133">Transmembrane helix</keyword>
<feature type="transmembrane region" description="Helical" evidence="8">
    <location>
        <begin position="309"/>
        <end position="330"/>
    </location>
</feature>
<dbReference type="NCBIfam" id="TIGR00912">
    <property type="entry name" value="2A0309"/>
    <property type="match status" value="1"/>
</dbReference>
<keyword evidence="10" id="KW-1185">Reference proteome</keyword>
<feature type="transmembrane region" description="Helical" evidence="8">
    <location>
        <begin position="120"/>
        <end position="139"/>
    </location>
</feature>
<dbReference type="RefSeq" id="WP_120746997.1">
    <property type="nucleotide sequence ID" value="NZ_RBAH01000005.1"/>
</dbReference>
<evidence type="ECO:0000313" key="10">
    <source>
        <dbReference type="Proteomes" id="UP000282311"/>
    </source>
</evidence>
<evidence type="ECO:0000313" key="9">
    <source>
        <dbReference type="EMBL" id="RKN85345.1"/>
    </source>
</evidence>
<dbReference type="Gene3D" id="1.20.1740.10">
    <property type="entry name" value="Amino acid/polyamine transporter I"/>
    <property type="match status" value="1"/>
</dbReference>
<comment type="subcellular location">
    <subcellularLocation>
        <location evidence="1">Membrane</location>
        <topology evidence="1">Multi-pass membrane protein</topology>
    </subcellularLocation>
</comment>
<protein>
    <submittedName>
        <fullName evidence="9">Spore gernimation protein</fullName>
    </submittedName>
</protein>
<feature type="transmembrane region" description="Helical" evidence="8">
    <location>
        <begin position="148"/>
        <end position="168"/>
    </location>
</feature>
<evidence type="ECO:0000256" key="2">
    <source>
        <dbReference type="ARBA" id="ARBA00007998"/>
    </source>
</evidence>
<keyword evidence="4" id="KW-0309">Germination</keyword>
<name>A0A3B0CI57_9BACL</name>
<evidence type="ECO:0000256" key="4">
    <source>
        <dbReference type="ARBA" id="ARBA00022544"/>
    </source>
</evidence>
<dbReference type="GO" id="GO:0009847">
    <property type="term" value="P:spore germination"/>
    <property type="evidence" value="ECO:0007669"/>
    <property type="project" value="InterPro"/>
</dbReference>
<feature type="transmembrane region" description="Helical" evidence="8">
    <location>
        <begin position="12"/>
        <end position="29"/>
    </location>
</feature>
<keyword evidence="7 8" id="KW-0472">Membrane</keyword>
<comment type="similarity">
    <text evidence="2">Belongs to the amino acid-polyamine-organocation (APC) superfamily. Spore germination protein (SGP) (TC 2.A.3.9) family.</text>
</comment>
<feature type="transmembrane region" description="Helical" evidence="8">
    <location>
        <begin position="81"/>
        <end position="100"/>
    </location>
</feature>
<dbReference type="AlphaFoldDB" id="A0A3B0CI57"/>
<proteinExistence type="inferred from homology"/>
<feature type="transmembrane region" description="Helical" evidence="8">
    <location>
        <begin position="188"/>
        <end position="207"/>
    </location>
</feature>
<comment type="caution">
    <text evidence="9">The sequence shown here is derived from an EMBL/GenBank/DDBJ whole genome shotgun (WGS) entry which is preliminary data.</text>
</comment>
<organism evidence="9 10">
    <name type="scientific">Paenibacillus ginsengarvi</name>
    <dbReference type="NCBI Taxonomy" id="400777"/>
    <lineage>
        <taxon>Bacteria</taxon>
        <taxon>Bacillati</taxon>
        <taxon>Bacillota</taxon>
        <taxon>Bacilli</taxon>
        <taxon>Bacillales</taxon>
        <taxon>Paenibacillaceae</taxon>
        <taxon>Paenibacillus</taxon>
    </lineage>
</organism>
<evidence type="ECO:0000256" key="5">
    <source>
        <dbReference type="ARBA" id="ARBA00022692"/>
    </source>
</evidence>
<dbReference type="OrthoDB" id="2078716at2"/>
<dbReference type="Pfam" id="PF03845">
    <property type="entry name" value="Spore_permease"/>
    <property type="match status" value="1"/>
</dbReference>
<feature type="transmembrane region" description="Helical" evidence="8">
    <location>
        <begin position="336"/>
        <end position="360"/>
    </location>
</feature>
<keyword evidence="5 8" id="KW-0812">Transmembrane</keyword>
<dbReference type="EMBL" id="RBAH01000005">
    <property type="protein sequence ID" value="RKN85345.1"/>
    <property type="molecule type" value="Genomic_DNA"/>
</dbReference>
<evidence type="ECO:0000256" key="7">
    <source>
        <dbReference type="ARBA" id="ARBA00023136"/>
    </source>
</evidence>
<keyword evidence="3" id="KW-0813">Transport</keyword>
<feature type="transmembrane region" description="Helical" evidence="8">
    <location>
        <begin position="219"/>
        <end position="242"/>
    </location>
</feature>
<evidence type="ECO:0000256" key="8">
    <source>
        <dbReference type="SAM" id="Phobius"/>
    </source>
</evidence>
<sequence>MNREEKVSPRQFTIFMSLFTMGTAILTVPSNQASYAGRDGWLATMMGAVLGLLLVWLYTSIGKRHPSHSLVQLNEKLLGKWAGKAFSLLFIMLLFIGGPAPVLYYVGNFMTSQMMPDTPIQAFHIAFALIVVMGARLGLEVLGRSAELLFPSFLLLFIVFVLLVAPQAKIDNVQPVLELGFRPMWPAVTYYLSLTALPTATMLLIFPSQIDRPQEARKAFFVGYMFGAVVMILIVALSILVLGSDLTERNMYPSYALAKKISVGRFLERLEAVMAFIWFISLYFKLVLYFYATVTALAQIFNMKEYRPLVLPLGMILVALSLIESPSSVYEQTSELTFWVPFMLLVGVVYPLLLLGLSVIRKARRS</sequence>
<evidence type="ECO:0000256" key="1">
    <source>
        <dbReference type="ARBA" id="ARBA00004141"/>
    </source>
</evidence>
<dbReference type="Proteomes" id="UP000282311">
    <property type="component" value="Unassembled WGS sequence"/>
</dbReference>
<dbReference type="GO" id="GO:0016020">
    <property type="term" value="C:membrane"/>
    <property type="evidence" value="ECO:0007669"/>
    <property type="project" value="UniProtKB-SubCell"/>
</dbReference>
<gene>
    <name evidence="9" type="ORF">D7M11_09690</name>
</gene>
<reference evidence="9 10" key="1">
    <citation type="journal article" date="2007" name="Int. J. Syst. Evol. Microbiol.">
        <title>Paenibacillus ginsengarvi sp. nov., isolated from soil from ginseng cultivation.</title>
        <authorList>
            <person name="Yoon M.H."/>
            <person name="Ten L.N."/>
            <person name="Im W.T."/>
        </authorList>
    </citation>
    <scope>NUCLEOTIDE SEQUENCE [LARGE SCALE GENOMIC DNA]</scope>
    <source>
        <strain evidence="9 10">KCTC 13059</strain>
    </source>
</reference>